<sequence length="123" mass="14553">NIKQVVLNMFREVLQLESLPHIVAVRPLGDPNKQNRPILVTVQGQEDKDAIIRRTPALRNTRIWINQDFTWEIREKRRILLGIRNKIKRSMPAQQVRVVFDKLFLGNEKLVWDEERGLVHRQG</sequence>
<accession>A0A0A9WGC6</accession>
<proteinExistence type="predicted"/>
<dbReference type="AlphaFoldDB" id="A0A0A9WGC6"/>
<feature type="non-terminal residue" evidence="1">
    <location>
        <position position="1"/>
    </location>
</feature>
<name>A0A0A9WGC6_LYGHE</name>
<feature type="non-terminal residue" evidence="1">
    <location>
        <position position="123"/>
    </location>
</feature>
<dbReference type="EMBL" id="GBHO01036760">
    <property type="protein sequence ID" value="JAG06844.1"/>
    <property type="molecule type" value="Transcribed_RNA"/>
</dbReference>
<evidence type="ECO:0000313" key="1">
    <source>
        <dbReference type="EMBL" id="JAG06844.1"/>
    </source>
</evidence>
<organism evidence="1">
    <name type="scientific">Lygus hesperus</name>
    <name type="common">Western plant bug</name>
    <dbReference type="NCBI Taxonomy" id="30085"/>
    <lineage>
        <taxon>Eukaryota</taxon>
        <taxon>Metazoa</taxon>
        <taxon>Ecdysozoa</taxon>
        <taxon>Arthropoda</taxon>
        <taxon>Hexapoda</taxon>
        <taxon>Insecta</taxon>
        <taxon>Pterygota</taxon>
        <taxon>Neoptera</taxon>
        <taxon>Paraneoptera</taxon>
        <taxon>Hemiptera</taxon>
        <taxon>Heteroptera</taxon>
        <taxon>Panheteroptera</taxon>
        <taxon>Cimicomorpha</taxon>
        <taxon>Miridae</taxon>
        <taxon>Mirini</taxon>
        <taxon>Lygus</taxon>
    </lineage>
</organism>
<reference evidence="1" key="2">
    <citation type="submission" date="2014-07" db="EMBL/GenBank/DDBJ databases">
        <authorList>
            <person name="Hull J."/>
        </authorList>
    </citation>
    <scope>NUCLEOTIDE SEQUENCE</scope>
</reference>
<protein>
    <submittedName>
        <fullName evidence="1">Uncharacterized protein</fullName>
    </submittedName>
</protein>
<gene>
    <name evidence="1" type="ORF">CM83_11532</name>
</gene>
<reference evidence="1" key="1">
    <citation type="journal article" date="2014" name="PLoS ONE">
        <title>Transcriptome-Based Identification of ABC Transporters in the Western Tarnished Plant Bug Lygus hesperus.</title>
        <authorList>
            <person name="Hull J.J."/>
            <person name="Chaney K."/>
            <person name="Geib S.M."/>
            <person name="Fabrick J.A."/>
            <person name="Brent C.S."/>
            <person name="Walsh D."/>
            <person name="Lavine L.C."/>
        </authorList>
    </citation>
    <scope>NUCLEOTIDE SEQUENCE</scope>
</reference>